<feature type="compositionally biased region" description="Polar residues" evidence="9">
    <location>
        <begin position="96"/>
        <end position="105"/>
    </location>
</feature>
<feature type="region of interest" description="Disordered" evidence="9">
    <location>
        <begin position="423"/>
        <end position="462"/>
    </location>
</feature>
<dbReference type="PROSITE" id="PS50259">
    <property type="entry name" value="G_PROTEIN_RECEP_F3_4"/>
    <property type="match status" value="1"/>
</dbReference>
<evidence type="ECO:0000259" key="11">
    <source>
        <dbReference type="PROSITE" id="PS50259"/>
    </source>
</evidence>
<feature type="domain" description="G-protein coupled receptors family 3 profile" evidence="11">
    <location>
        <begin position="1"/>
        <end position="89"/>
    </location>
</feature>
<gene>
    <name evidence="12" type="ORF">Pmani_001220</name>
</gene>
<comment type="caution">
    <text evidence="12">The sequence shown here is derived from an EMBL/GenBank/DDBJ whole genome shotgun (WGS) entry which is preliminary data.</text>
</comment>
<feature type="region of interest" description="Disordered" evidence="9">
    <location>
        <begin position="752"/>
        <end position="895"/>
    </location>
</feature>
<dbReference type="GO" id="GO:0005886">
    <property type="term" value="C:plasma membrane"/>
    <property type="evidence" value="ECO:0007669"/>
    <property type="project" value="UniProtKB-SubCell"/>
</dbReference>
<dbReference type="AlphaFoldDB" id="A0AAE1QKJ0"/>
<sequence length="1109" mass="122646">MCTVYAVKTRNLPENFNEAKFIGFSMYTTCVIWLAWIPIYFGSNHKIICMSMCTSLSAMVTLVLLFFPKLYIILFRPEKNDRAAFKTDPTLRRHVGSSNKTSLSRPSDHTPSAAMESMYLGSAMLGLGAPHITFMQRLRSTLAAPFIPAVGILPKDSQPRTALRREFSVWSDASGSGATGNTAATANTRDTMLRKAYGSQLDLTGEGWWCGKEDRASQTSDELLDSLIPRLRRRVVRAVRERTMDATEGREFFSLTHAWMASQADAARNESNKIATRSVEVHENEEMKRRIEETVTKKSETQTECSSVMEGAQPDSHTSHNGGDKCEHRAGAVHEVHVVQVENVNTNQNKTNTSNACVQTCSQENSHSKSSASSSPQETPHLSPESDCGDVNYQVQKCENGCSGWKDSGGSGTQVKNFIGYGSALPCPGEDQTRKKSDESNGNSDKLHSPTPPFTQSTQTDHTCQGWTFDGDSEKLITRSVDNNKKAEILNKRDAHNLRKRKIGVSAKVSDVRGILKCIPFSRSDKAARVSFDAESSYAVDIGEDRVRSIEPARGSISTDTDHSTRPEVPFSILEETANVESDGEASESCELKTITIRLGCDENNTAGTVKKKTNTNGNGINWRPKMGKNHSVLCSPTSHAYDNPSTFSDSEVTQVQVLNNQPYNTTPPLSNHIRQTREHNEEANQYSNRNELVILELLHQSHQQQPMNSDGNEDLPPGPHYSTTIPEDTQLSPHDNDTVMVDVRSLIHHTSSPCLETSSPPKQQVYTSTMTCPSHQLSPSSDHNIPSYPMATSSPSHYLHYSSPRHDSSGSNVSPCLSLTPVQTPSPLPPPPNSPYDHSDYTHSSVHQPSLPGDQYSTLYQSQSSPSYQQHYSSASPSHLPLFPSPQPCSPSHQPCSPYHQPVFPYPLPSSPSHQPFFTFPPPTSPSHQQPPSSYPSPPPPLLPPLTLAEETSPHDPVAYEASCISSPLALTEECEMELICVTSSPQLASHHSLLDPHHPPLAPPPAFDVPEHTRPKQQQQQDDTSPTLAQIGSITSTQETEHEHCESTSTERRHHHQHPREWSRRVRELKMRSETDEDTDGSNTPIEEFFFNHGLKFDATSTKSKKL</sequence>
<feature type="transmembrane region" description="Helical" evidence="10">
    <location>
        <begin position="21"/>
        <end position="41"/>
    </location>
</feature>
<dbReference type="InterPro" id="IPR017978">
    <property type="entry name" value="GPCR_3_C"/>
</dbReference>
<feature type="compositionally biased region" description="Pro residues" evidence="9">
    <location>
        <begin position="825"/>
        <end position="835"/>
    </location>
</feature>
<accession>A0AAE1QKJ0</accession>
<keyword evidence="4 10" id="KW-1133">Transmembrane helix</keyword>
<feature type="compositionally biased region" description="Low complexity" evidence="9">
    <location>
        <begin position="365"/>
        <end position="375"/>
    </location>
</feature>
<feature type="compositionally biased region" description="Basic and acidic residues" evidence="9">
    <location>
        <begin position="1041"/>
        <end position="1053"/>
    </location>
</feature>
<feature type="region of interest" description="Disordered" evidence="9">
    <location>
        <begin position="86"/>
        <end position="110"/>
    </location>
</feature>
<feature type="compositionally biased region" description="Polar residues" evidence="9">
    <location>
        <begin position="1018"/>
        <end position="1036"/>
    </location>
</feature>
<dbReference type="Pfam" id="PF00003">
    <property type="entry name" value="7tm_3"/>
    <property type="match status" value="1"/>
</dbReference>
<name>A0AAE1QKJ0_9EUCA</name>
<evidence type="ECO:0000313" key="13">
    <source>
        <dbReference type="Proteomes" id="UP001292094"/>
    </source>
</evidence>
<feature type="compositionally biased region" description="Low complexity" evidence="9">
    <location>
        <begin position="856"/>
        <end position="879"/>
    </location>
</feature>
<dbReference type="InterPro" id="IPR017979">
    <property type="entry name" value="GPCR_3_CS"/>
</dbReference>
<comment type="subcellular location">
    <subcellularLocation>
        <location evidence="1">Cell membrane</location>
        <topology evidence="1">Multi-pass membrane protein</topology>
    </subcellularLocation>
</comment>
<organism evidence="12 13">
    <name type="scientific">Petrolisthes manimaculis</name>
    <dbReference type="NCBI Taxonomy" id="1843537"/>
    <lineage>
        <taxon>Eukaryota</taxon>
        <taxon>Metazoa</taxon>
        <taxon>Ecdysozoa</taxon>
        <taxon>Arthropoda</taxon>
        <taxon>Crustacea</taxon>
        <taxon>Multicrustacea</taxon>
        <taxon>Malacostraca</taxon>
        <taxon>Eumalacostraca</taxon>
        <taxon>Eucarida</taxon>
        <taxon>Decapoda</taxon>
        <taxon>Pleocyemata</taxon>
        <taxon>Anomura</taxon>
        <taxon>Galatheoidea</taxon>
        <taxon>Porcellanidae</taxon>
        <taxon>Petrolisthes</taxon>
    </lineage>
</organism>
<feature type="compositionally biased region" description="Polar residues" evidence="9">
    <location>
        <begin position="752"/>
        <end position="785"/>
    </location>
</feature>
<evidence type="ECO:0000256" key="3">
    <source>
        <dbReference type="ARBA" id="ARBA00022692"/>
    </source>
</evidence>
<feature type="compositionally biased region" description="Pro residues" evidence="9">
    <location>
        <begin position="934"/>
        <end position="945"/>
    </location>
</feature>
<keyword evidence="7" id="KW-0325">Glycoprotein</keyword>
<feature type="region of interest" description="Disordered" evidence="9">
    <location>
        <begin position="365"/>
        <end position="388"/>
    </location>
</feature>
<keyword evidence="13" id="KW-1185">Reference proteome</keyword>
<evidence type="ECO:0000256" key="7">
    <source>
        <dbReference type="ARBA" id="ARBA00023180"/>
    </source>
</evidence>
<evidence type="ECO:0000256" key="10">
    <source>
        <dbReference type="SAM" id="Phobius"/>
    </source>
</evidence>
<feature type="compositionally biased region" description="Low complexity" evidence="9">
    <location>
        <begin position="794"/>
        <end position="803"/>
    </location>
</feature>
<dbReference type="EMBL" id="JAWZYT010000081">
    <property type="protein sequence ID" value="KAK4328395.1"/>
    <property type="molecule type" value="Genomic_DNA"/>
</dbReference>
<proteinExistence type="predicted"/>
<dbReference type="GO" id="GO:0004930">
    <property type="term" value="F:G protein-coupled receptor activity"/>
    <property type="evidence" value="ECO:0007669"/>
    <property type="project" value="UniProtKB-KW"/>
</dbReference>
<protein>
    <recommendedName>
        <fullName evidence="11">G-protein coupled receptors family 3 profile domain-containing protein</fullName>
    </recommendedName>
</protein>
<dbReference type="Proteomes" id="UP001292094">
    <property type="component" value="Unassembled WGS sequence"/>
</dbReference>
<feature type="compositionally biased region" description="Basic and acidic residues" evidence="9">
    <location>
        <begin position="1061"/>
        <end position="1076"/>
    </location>
</feature>
<keyword evidence="2" id="KW-1003">Cell membrane</keyword>
<dbReference type="PROSITE" id="PS00981">
    <property type="entry name" value="G_PROTEIN_RECEP_F3_3"/>
    <property type="match status" value="1"/>
</dbReference>
<evidence type="ECO:0000256" key="4">
    <source>
        <dbReference type="ARBA" id="ARBA00022989"/>
    </source>
</evidence>
<evidence type="ECO:0000313" key="12">
    <source>
        <dbReference type="EMBL" id="KAK4328395.1"/>
    </source>
</evidence>
<evidence type="ECO:0000256" key="1">
    <source>
        <dbReference type="ARBA" id="ARBA00004651"/>
    </source>
</evidence>
<feature type="region of interest" description="Disordered" evidence="9">
    <location>
        <begin position="280"/>
        <end position="326"/>
    </location>
</feature>
<evidence type="ECO:0000256" key="6">
    <source>
        <dbReference type="ARBA" id="ARBA00023136"/>
    </source>
</evidence>
<feature type="region of interest" description="Disordered" evidence="9">
    <location>
        <begin position="991"/>
        <end position="1089"/>
    </location>
</feature>
<evidence type="ECO:0000256" key="5">
    <source>
        <dbReference type="ARBA" id="ARBA00023040"/>
    </source>
</evidence>
<evidence type="ECO:0000256" key="8">
    <source>
        <dbReference type="ARBA" id="ARBA00023224"/>
    </source>
</evidence>
<feature type="region of interest" description="Disordered" evidence="9">
    <location>
        <begin position="703"/>
        <end position="736"/>
    </location>
</feature>
<dbReference type="PANTHER" id="PTHR24060">
    <property type="entry name" value="METABOTROPIC GLUTAMATE RECEPTOR"/>
    <property type="match status" value="1"/>
</dbReference>
<feature type="compositionally biased region" description="Polar residues" evidence="9">
    <location>
        <begin position="722"/>
        <end position="734"/>
    </location>
</feature>
<feature type="compositionally biased region" description="Basic and acidic residues" evidence="9">
    <location>
        <begin position="280"/>
        <end position="301"/>
    </location>
</feature>
<keyword evidence="8" id="KW-0807">Transducer</keyword>
<keyword evidence="3 10" id="KW-0812">Transmembrane</keyword>
<keyword evidence="5" id="KW-0675">Receptor</keyword>
<keyword evidence="6 10" id="KW-0472">Membrane</keyword>
<feature type="region of interest" description="Disordered" evidence="9">
    <location>
        <begin position="916"/>
        <end position="955"/>
    </location>
</feature>
<keyword evidence="5" id="KW-0297">G-protein coupled receptor</keyword>
<evidence type="ECO:0000256" key="2">
    <source>
        <dbReference type="ARBA" id="ARBA00022475"/>
    </source>
</evidence>
<feature type="transmembrane region" description="Helical" evidence="10">
    <location>
        <begin position="53"/>
        <end position="74"/>
    </location>
</feature>
<dbReference type="InterPro" id="IPR050726">
    <property type="entry name" value="mGluR"/>
</dbReference>
<reference evidence="12" key="1">
    <citation type="submission" date="2023-11" db="EMBL/GenBank/DDBJ databases">
        <title>Genome assemblies of two species of porcelain crab, Petrolisthes cinctipes and Petrolisthes manimaculis (Anomura: Porcellanidae).</title>
        <authorList>
            <person name="Angst P."/>
        </authorList>
    </citation>
    <scope>NUCLEOTIDE SEQUENCE</scope>
    <source>
        <strain evidence="12">PB745_02</strain>
        <tissue evidence="12">Gill</tissue>
    </source>
</reference>
<evidence type="ECO:0000256" key="9">
    <source>
        <dbReference type="SAM" id="MobiDB-lite"/>
    </source>
</evidence>